<dbReference type="AlphaFoldDB" id="A0A850X2G2"/>
<dbReference type="Proteomes" id="UP000653271">
    <property type="component" value="Unassembled WGS sequence"/>
</dbReference>
<dbReference type="InterPro" id="IPR013767">
    <property type="entry name" value="PAS_fold"/>
</dbReference>
<evidence type="ECO:0000313" key="3">
    <source>
        <dbReference type="Proteomes" id="UP000653271"/>
    </source>
</evidence>
<reference evidence="2" key="1">
    <citation type="submission" date="2019-09" db="EMBL/GenBank/DDBJ databases">
        <title>Bird 10,000 Genomes (B10K) Project - Family phase.</title>
        <authorList>
            <person name="Zhang G."/>
        </authorList>
    </citation>
    <scope>NUCLEOTIDE SEQUENCE</scope>
    <source>
        <strain evidence="2">B10K-DU-008-47</strain>
        <tissue evidence="2">Mixed tissue sample</tissue>
    </source>
</reference>
<dbReference type="GO" id="GO:0016301">
    <property type="term" value="F:kinase activity"/>
    <property type="evidence" value="ECO:0007669"/>
    <property type="project" value="UniProtKB-KW"/>
</dbReference>
<dbReference type="EMBL" id="WAAB01011238">
    <property type="protein sequence ID" value="NWH74981.1"/>
    <property type="molecule type" value="Genomic_DNA"/>
</dbReference>
<dbReference type="Pfam" id="PF00989">
    <property type="entry name" value="PAS"/>
    <property type="match status" value="1"/>
</dbReference>
<dbReference type="OrthoDB" id="10252171at2759"/>
<dbReference type="PROSITE" id="PS50112">
    <property type="entry name" value="PAS"/>
    <property type="match status" value="2"/>
</dbReference>
<proteinExistence type="predicted"/>
<keyword evidence="2" id="KW-0808">Transferase</keyword>
<feature type="non-terminal residue" evidence="2">
    <location>
        <position position="1"/>
    </location>
</feature>
<accession>A0A850X2G2</accession>
<name>A0A850X2G2_PIACA</name>
<feature type="domain" description="PAS" evidence="1">
    <location>
        <begin position="206"/>
        <end position="217"/>
    </location>
</feature>
<organism evidence="2 3">
    <name type="scientific">Piaya cayana</name>
    <name type="common">Common squirrel cuckoo</name>
    <dbReference type="NCBI Taxonomy" id="33601"/>
    <lineage>
        <taxon>Eukaryota</taxon>
        <taxon>Metazoa</taxon>
        <taxon>Chordata</taxon>
        <taxon>Craniata</taxon>
        <taxon>Vertebrata</taxon>
        <taxon>Euteleostomi</taxon>
        <taxon>Archelosauria</taxon>
        <taxon>Archosauria</taxon>
        <taxon>Dinosauria</taxon>
        <taxon>Saurischia</taxon>
        <taxon>Theropoda</taxon>
        <taxon>Coelurosauria</taxon>
        <taxon>Aves</taxon>
        <taxon>Neognathae</taxon>
        <taxon>Neoaves</taxon>
        <taxon>Otidimorphae</taxon>
        <taxon>Cuculiformes</taxon>
        <taxon>Coccyzidae</taxon>
        <taxon>Piaya</taxon>
    </lineage>
</organism>
<feature type="domain" description="PAS" evidence="1">
    <location>
        <begin position="1"/>
        <end position="24"/>
    </location>
</feature>
<dbReference type="SUPFAM" id="SSF55785">
    <property type="entry name" value="PYP-like sensor domain (PAS domain)"/>
    <property type="match status" value="1"/>
</dbReference>
<dbReference type="InterPro" id="IPR000014">
    <property type="entry name" value="PAS"/>
</dbReference>
<protein>
    <submittedName>
        <fullName evidence="2">PASK kinase</fullName>
    </submittedName>
</protein>
<dbReference type="Gene3D" id="3.30.450.20">
    <property type="entry name" value="PAS domain"/>
    <property type="match status" value="1"/>
</dbReference>
<evidence type="ECO:0000259" key="1">
    <source>
        <dbReference type="PROSITE" id="PS50112"/>
    </source>
</evidence>
<dbReference type="CDD" id="cd00130">
    <property type="entry name" value="PAS"/>
    <property type="match status" value="1"/>
</dbReference>
<dbReference type="InterPro" id="IPR035965">
    <property type="entry name" value="PAS-like_dom_sf"/>
</dbReference>
<feature type="non-terminal residue" evidence="2">
    <location>
        <position position="217"/>
    </location>
</feature>
<dbReference type="GO" id="GO:0006355">
    <property type="term" value="P:regulation of DNA-templated transcription"/>
    <property type="evidence" value="ECO:0007669"/>
    <property type="project" value="InterPro"/>
</dbReference>
<dbReference type="FunFam" id="3.30.450.20:FF:000059">
    <property type="entry name" value="PAS domain containing serine/threonine kinase"/>
    <property type="match status" value="1"/>
</dbReference>
<comment type="caution">
    <text evidence="2">The sequence shown here is derived from an EMBL/GenBank/DDBJ whole genome shotgun (WGS) entry which is preliminary data.</text>
</comment>
<keyword evidence="3" id="KW-1185">Reference proteome</keyword>
<evidence type="ECO:0000313" key="2">
    <source>
        <dbReference type="EMBL" id="NWH74981.1"/>
    </source>
</evidence>
<sequence>ILVANDKACKLLGRSSRELIGQKLSRLISKSSQEVWEAGGEDCIHMDEGFSMVSGTVVDVINRLKEKIPVSVWLRRIRSKASRCCVVVLEPVERFSTSVAFRADVSVFLMNKCDCGLQETLRTQRAVGYSREGNMFPLSLTLRVTLLEEDQAARQDADIPQTEAGGSFTRCYFSATVVVFSTISGLITLRSDGTICGIKDSFALMLFGYEKEELLGK</sequence>
<keyword evidence="2" id="KW-0418">Kinase</keyword>
<gene>
    <name evidence="2" type="primary">Pask_0</name>
    <name evidence="2" type="ORF">PIACAY_R11168</name>
</gene>